<dbReference type="AlphaFoldDB" id="A0A1G6GG70"/>
<comment type="subunit">
    <text evidence="2">Tetramer of two alpha and two beta chains.</text>
</comment>
<organism evidence="9 10">
    <name type="scientific">Pelagirhabdus alkalitolerans</name>
    <dbReference type="NCBI Taxonomy" id="1612202"/>
    <lineage>
        <taxon>Bacteria</taxon>
        <taxon>Bacillati</taxon>
        <taxon>Bacillota</taxon>
        <taxon>Bacilli</taxon>
        <taxon>Bacillales</taxon>
        <taxon>Bacillaceae</taxon>
        <taxon>Pelagirhabdus</taxon>
    </lineage>
</organism>
<accession>A0A1G6GG70</accession>
<dbReference type="InterPro" id="IPR013785">
    <property type="entry name" value="Aldolase_TIM"/>
</dbReference>
<dbReference type="OrthoDB" id="9804578at2"/>
<dbReference type="UniPathway" id="UPA00035">
    <property type="reaction ID" value="UER00044"/>
</dbReference>
<dbReference type="GO" id="GO:0004834">
    <property type="term" value="F:tryptophan synthase activity"/>
    <property type="evidence" value="ECO:0007669"/>
    <property type="project" value="UniProtKB-EC"/>
</dbReference>
<dbReference type="PANTHER" id="PTHR43406:SF1">
    <property type="entry name" value="TRYPTOPHAN SYNTHASE ALPHA CHAIN, CHLOROPLASTIC"/>
    <property type="match status" value="1"/>
</dbReference>
<dbReference type="InterPro" id="IPR011060">
    <property type="entry name" value="RibuloseP-bd_barrel"/>
</dbReference>
<dbReference type="GO" id="GO:0005829">
    <property type="term" value="C:cytosol"/>
    <property type="evidence" value="ECO:0007669"/>
    <property type="project" value="TreeGrafter"/>
</dbReference>
<keyword evidence="10" id="KW-1185">Reference proteome</keyword>
<evidence type="ECO:0000256" key="5">
    <source>
        <dbReference type="ARBA" id="ARBA00022822"/>
    </source>
</evidence>
<keyword evidence="4" id="KW-0028">Amino-acid biosynthesis</keyword>
<reference evidence="10" key="1">
    <citation type="submission" date="2016-09" db="EMBL/GenBank/DDBJ databases">
        <authorList>
            <person name="Varghese N."/>
            <person name="Submissions S."/>
        </authorList>
    </citation>
    <scope>NUCLEOTIDE SEQUENCE [LARGE SCALE GENOMIC DNA]</scope>
    <source>
        <strain evidence="10">S5</strain>
    </source>
</reference>
<name>A0A1G6GG70_9BACI</name>
<comment type="catalytic activity">
    <reaction evidence="8">
        <text>(1S,2R)-1-C-(indol-3-yl)glycerol 3-phosphate + L-serine = D-glyceraldehyde 3-phosphate + L-tryptophan + H2O</text>
        <dbReference type="Rhea" id="RHEA:10532"/>
        <dbReference type="ChEBI" id="CHEBI:15377"/>
        <dbReference type="ChEBI" id="CHEBI:33384"/>
        <dbReference type="ChEBI" id="CHEBI:57912"/>
        <dbReference type="ChEBI" id="CHEBI:58866"/>
        <dbReference type="ChEBI" id="CHEBI:59776"/>
        <dbReference type="EC" id="4.2.1.20"/>
    </reaction>
</comment>
<evidence type="ECO:0000313" key="10">
    <source>
        <dbReference type="Proteomes" id="UP000242949"/>
    </source>
</evidence>
<comment type="pathway">
    <text evidence="1">Amino-acid biosynthesis; L-tryptophan biosynthesis; L-tryptophan from chorismate: step 5/5.</text>
</comment>
<evidence type="ECO:0000256" key="1">
    <source>
        <dbReference type="ARBA" id="ARBA00004733"/>
    </source>
</evidence>
<keyword evidence="5" id="KW-0822">Tryptophan biosynthesis</keyword>
<evidence type="ECO:0000256" key="3">
    <source>
        <dbReference type="ARBA" id="ARBA00012043"/>
    </source>
</evidence>
<evidence type="ECO:0000256" key="6">
    <source>
        <dbReference type="ARBA" id="ARBA00023141"/>
    </source>
</evidence>
<dbReference type="InterPro" id="IPR002028">
    <property type="entry name" value="Trp_synthase_suA"/>
</dbReference>
<evidence type="ECO:0000256" key="7">
    <source>
        <dbReference type="ARBA" id="ARBA00023239"/>
    </source>
</evidence>
<protein>
    <recommendedName>
        <fullName evidence="3">tryptophan synthase</fullName>
        <ecNumber evidence="3">4.2.1.20</ecNumber>
    </recommendedName>
</protein>
<proteinExistence type="predicted"/>
<dbReference type="STRING" id="1612202.SAMN05421734_10130"/>
<evidence type="ECO:0000256" key="4">
    <source>
        <dbReference type="ARBA" id="ARBA00022605"/>
    </source>
</evidence>
<dbReference type="RefSeq" id="WP_090791546.1">
    <property type="nucleotide sequence ID" value="NZ_FMYI01000001.1"/>
</dbReference>
<dbReference type="Pfam" id="PF00290">
    <property type="entry name" value="Trp_syntA"/>
    <property type="match status" value="1"/>
</dbReference>
<dbReference type="PANTHER" id="PTHR43406">
    <property type="entry name" value="TRYPTOPHAN SYNTHASE, ALPHA CHAIN"/>
    <property type="match status" value="1"/>
</dbReference>
<gene>
    <name evidence="9" type="ORF">SAMN05421734_10130</name>
</gene>
<sequence>MNNIVFYNVLGYPTIDKFKSICKMLDEKGVKYLEVGVPSTNPFVDGNTITTIHEHLVNDYNSETLVNILKWIKNNTQLEIILMTYYDGFKAFNIESVDMNLYNAVLCVDNPLIEFPAIPKINVYDENKDTEEELNRKLQDNISFCYVKASDRTGSDINNASYKSTIERLRKQTDLPLFLGFGIKNKDDIEAALKNGADGVIIGTEFINQINSDTKGLKYVESYLDTLSDNV</sequence>
<evidence type="ECO:0000256" key="8">
    <source>
        <dbReference type="ARBA" id="ARBA00049047"/>
    </source>
</evidence>
<dbReference type="SUPFAM" id="SSF51366">
    <property type="entry name" value="Ribulose-phoshate binding barrel"/>
    <property type="match status" value="1"/>
</dbReference>
<dbReference type="Gene3D" id="3.20.20.70">
    <property type="entry name" value="Aldolase class I"/>
    <property type="match status" value="1"/>
</dbReference>
<evidence type="ECO:0000313" key="9">
    <source>
        <dbReference type="EMBL" id="SDB80987.1"/>
    </source>
</evidence>
<dbReference type="Proteomes" id="UP000242949">
    <property type="component" value="Unassembled WGS sequence"/>
</dbReference>
<dbReference type="EC" id="4.2.1.20" evidence="3"/>
<dbReference type="EMBL" id="FMYI01000001">
    <property type="protein sequence ID" value="SDB80987.1"/>
    <property type="molecule type" value="Genomic_DNA"/>
</dbReference>
<evidence type="ECO:0000256" key="2">
    <source>
        <dbReference type="ARBA" id="ARBA00011270"/>
    </source>
</evidence>
<keyword evidence="7" id="KW-0456">Lyase</keyword>
<keyword evidence="6" id="KW-0057">Aromatic amino acid biosynthesis</keyword>